<keyword evidence="4" id="KW-1185">Reference proteome</keyword>
<dbReference type="Proteomes" id="UP000030661">
    <property type="component" value="Unassembled WGS sequence"/>
</dbReference>
<accession>A0A081CAR6</accession>
<dbReference type="eggNOG" id="COG0438">
    <property type="taxonomic scope" value="Bacteria"/>
</dbReference>
<dbReference type="PANTHER" id="PTHR46401:SF2">
    <property type="entry name" value="GLYCOSYLTRANSFERASE WBBK-RELATED"/>
    <property type="match status" value="1"/>
</dbReference>
<evidence type="ECO:0000259" key="2">
    <source>
        <dbReference type="Pfam" id="PF00534"/>
    </source>
</evidence>
<dbReference type="STRING" id="1499967.U27_01572"/>
<dbReference type="GO" id="GO:0016757">
    <property type="term" value="F:glycosyltransferase activity"/>
    <property type="evidence" value="ECO:0007669"/>
    <property type="project" value="InterPro"/>
</dbReference>
<proteinExistence type="predicted"/>
<dbReference type="PANTHER" id="PTHR46401">
    <property type="entry name" value="GLYCOSYLTRANSFERASE WBBK-RELATED"/>
    <property type="match status" value="1"/>
</dbReference>
<organism evidence="3">
    <name type="scientific">Vecturithrix granuli</name>
    <dbReference type="NCBI Taxonomy" id="1499967"/>
    <lineage>
        <taxon>Bacteria</taxon>
        <taxon>Candidatus Moduliflexota</taxon>
        <taxon>Candidatus Vecturitrichia</taxon>
        <taxon>Candidatus Vecturitrichales</taxon>
        <taxon>Candidatus Vecturitrichaceae</taxon>
        <taxon>Candidatus Vecturithrix</taxon>
    </lineage>
</organism>
<feature type="domain" description="Glycosyl transferase family 1" evidence="2">
    <location>
        <begin position="172"/>
        <end position="325"/>
    </location>
</feature>
<evidence type="ECO:0000256" key="1">
    <source>
        <dbReference type="ARBA" id="ARBA00022679"/>
    </source>
</evidence>
<dbReference type="GO" id="GO:0009103">
    <property type="term" value="P:lipopolysaccharide biosynthetic process"/>
    <property type="evidence" value="ECO:0007669"/>
    <property type="project" value="TreeGrafter"/>
</dbReference>
<protein>
    <submittedName>
        <fullName evidence="3">Glycosyltransferase</fullName>
    </submittedName>
</protein>
<dbReference type="AlphaFoldDB" id="A0A081CAR6"/>
<dbReference type="Pfam" id="PF00534">
    <property type="entry name" value="Glycos_transf_1"/>
    <property type="match status" value="1"/>
</dbReference>
<evidence type="ECO:0000313" key="3">
    <source>
        <dbReference type="EMBL" id="GAK61671.1"/>
    </source>
</evidence>
<sequence length="353" mass="41070">MKIHQLLPCLRHGDAIGNHTLEIQRILQRWGHESTIYADDIHADMRAFAKSYKKLKGRNLKDAILIYHFSVGSPISEFVKSLSNKKILIYHNITPGSFLRGYDDYIREVLDRGREELRHFANLCDLTLGDSEFNRQELEGFGFAKTGVLPIILDFEKYDRFPDKGVISRYKDGFKNILFVGRLVPNKCQEDVIQAFYLYQRYIQPRSRLFLIGLGGIERYDFMLDAFIRKLQLDNVCLTGKVTDEELAAYYQIADLMLCMSEHEGFSVPMIEAMHAEIPILAYNATSIPYTLDGAGVLINEKRYDEIAEMMDLLIENRPFREKILRSQQQRLAYFARPRLEQVLKTYIEEVCK</sequence>
<evidence type="ECO:0000313" key="4">
    <source>
        <dbReference type="Proteomes" id="UP000030661"/>
    </source>
</evidence>
<dbReference type="Gene3D" id="3.40.50.2000">
    <property type="entry name" value="Glycogen Phosphorylase B"/>
    <property type="match status" value="2"/>
</dbReference>
<gene>
    <name evidence="3" type="ORF">U27_01572</name>
</gene>
<name>A0A081CAR6_VECG1</name>
<dbReference type="EMBL" id="DF820481">
    <property type="protein sequence ID" value="GAK61671.1"/>
    <property type="molecule type" value="Genomic_DNA"/>
</dbReference>
<dbReference type="HOGENOM" id="CLU_009583_27_5_0"/>
<dbReference type="SUPFAM" id="SSF53756">
    <property type="entry name" value="UDP-Glycosyltransferase/glycogen phosphorylase"/>
    <property type="match status" value="1"/>
</dbReference>
<keyword evidence="1 3" id="KW-0808">Transferase</keyword>
<dbReference type="CDD" id="cd03801">
    <property type="entry name" value="GT4_PimA-like"/>
    <property type="match status" value="1"/>
</dbReference>
<dbReference type="InterPro" id="IPR001296">
    <property type="entry name" value="Glyco_trans_1"/>
</dbReference>
<reference evidence="3" key="1">
    <citation type="journal article" date="2015" name="PeerJ">
        <title>First genomic representation of candidate bacterial phylum KSB3 points to enhanced environmental sensing as a trigger of wastewater bulking.</title>
        <authorList>
            <person name="Sekiguchi Y."/>
            <person name="Ohashi A."/>
            <person name="Parks D.H."/>
            <person name="Yamauchi T."/>
            <person name="Tyson G.W."/>
            <person name="Hugenholtz P."/>
        </authorList>
    </citation>
    <scope>NUCLEOTIDE SEQUENCE [LARGE SCALE GENOMIC DNA]</scope>
</reference>